<evidence type="ECO:0000313" key="5">
    <source>
        <dbReference type="Proteomes" id="UP000275027"/>
    </source>
</evidence>
<evidence type="ECO:0000313" key="2">
    <source>
        <dbReference type="EMBL" id="PKW21087.1"/>
    </source>
</evidence>
<name>A0A497UUE3_9FLAO</name>
<evidence type="ECO:0000313" key="4">
    <source>
        <dbReference type="Proteomes" id="UP000233767"/>
    </source>
</evidence>
<evidence type="ECO:0000256" key="1">
    <source>
        <dbReference type="SAM" id="MobiDB-lite"/>
    </source>
</evidence>
<evidence type="ECO:0000313" key="3">
    <source>
        <dbReference type="EMBL" id="RLJ30274.1"/>
    </source>
</evidence>
<comment type="caution">
    <text evidence="3">The sequence shown here is derived from an EMBL/GenBank/DDBJ whole genome shotgun (WGS) entry which is preliminary data.</text>
</comment>
<dbReference type="EMBL" id="RCCB01000011">
    <property type="protein sequence ID" value="RLJ30274.1"/>
    <property type="molecule type" value="Genomic_DNA"/>
</dbReference>
<dbReference type="EMBL" id="PJND01000008">
    <property type="protein sequence ID" value="PKW21087.1"/>
    <property type="molecule type" value="Genomic_DNA"/>
</dbReference>
<organism evidence="3 5">
    <name type="scientific">Flavobacterium lindanitolerans</name>
    <dbReference type="NCBI Taxonomy" id="428988"/>
    <lineage>
        <taxon>Bacteria</taxon>
        <taxon>Pseudomonadati</taxon>
        <taxon>Bacteroidota</taxon>
        <taxon>Flavobacteriia</taxon>
        <taxon>Flavobacteriales</taxon>
        <taxon>Flavobacteriaceae</taxon>
        <taxon>Flavobacterium</taxon>
    </lineage>
</organism>
<sequence>MEFVNAKLNHLHTRENTQTTAEGGQMALT</sequence>
<reference evidence="3 5" key="2">
    <citation type="submission" date="2018-10" db="EMBL/GenBank/DDBJ databases">
        <title>Genomic Encyclopedia of Archaeal and Bacterial Type Strains, Phase II (KMG-II): from individual species to whole genera.</title>
        <authorList>
            <person name="Goeker M."/>
        </authorList>
    </citation>
    <scope>NUCLEOTIDE SEQUENCE [LARGE SCALE GENOMIC DNA]</scope>
    <source>
        <strain evidence="3 5">DSM 21886</strain>
    </source>
</reference>
<keyword evidence="4" id="KW-1185">Reference proteome</keyword>
<dbReference type="AlphaFoldDB" id="A0A497UUE3"/>
<feature type="compositionally biased region" description="Polar residues" evidence="1">
    <location>
        <begin position="16"/>
        <end position="29"/>
    </location>
</feature>
<proteinExistence type="predicted"/>
<accession>A0A497UUE3</accession>
<dbReference type="Proteomes" id="UP000275027">
    <property type="component" value="Unassembled WGS sequence"/>
</dbReference>
<protein>
    <submittedName>
        <fullName evidence="3">Uncharacterized protein</fullName>
    </submittedName>
</protein>
<gene>
    <name evidence="2" type="ORF">B0G92_2369</name>
    <name evidence="3" type="ORF">CLV50_1681</name>
</gene>
<dbReference type="Proteomes" id="UP000233767">
    <property type="component" value="Unassembled WGS sequence"/>
</dbReference>
<reference evidence="2 4" key="1">
    <citation type="submission" date="2017-12" db="EMBL/GenBank/DDBJ databases">
        <title>Genomic Encyclopedia of Type Strains, Phase III (KMG-III): the genomes of soil and plant-associated and newly described type strains.</title>
        <authorList>
            <person name="Whitman W."/>
        </authorList>
    </citation>
    <scope>NUCLEOTIDE SEQUENCE [LARGE SCALE GENOMIC DNA]</scope>
    <source>
        <strain evidence="2 4">IP-10</strain>
    </source>
</reference>
<feature type="region of interest" description="Disordered" evidence="1">
    <location>
        <begin position="1"/>
        <end position="29"/>
    </location>
</feature>